<evidence type="ECO:0000313" key="2">
    <source>
        <dbReference type="Proteomes" id="UP000812287"/>
    </source>
</evidence>
<dbReference type="EMBL" id="MU250524">
    <property type="protein sequence ID" value="KAG7452125.1"/>
    <property type="molecule type" value="Genomic_DNA"/>
</dbReference>
<dbReference type="RefSeq" id="XP_043045625.1">
    <property type="nucleotide sequence ID" value="XM_043180359.1"/>
</dbReference>
<dbReference type="GeneID" id="66102655"/>
<reference evidence="1" key="1">
    <citation type="submission" date="2020-11" db="EMBL/GenBank/DDBJ databases">
        <title>Adaptations for nitrogen fixation in a non-lichenized fungal sporocarp promotes dispersal by wood-feeding termites.</title>
        <authorList>
            <consortium name="DOE Joint Genome Institute"/>
            <person name="Koch R.A."/>
            <person name="Yoon G."/>
            <person name="Arayal U."/>
            <person name="Lail K."/>
            <person name="Amirebrahimi M."/>
            <person name="Labutti K."/>
            <person name="Lipzen A."/>
            <person name="Riley R."/>
            <person name="Barry K."/>
            <person name="Henrissat B."/>
            <person name="Grigoriev I.V."/>
            <person name="Herr J.R."/>
            <person name="Aime M.C."/>
        </authorList>
    </citation>
    <scope>NUCLEOTIDE SEQUENCE</scope>
    <source>
        <strain evidence="1">MCA 3950</strain>
    </source>
</reference>
<proteinExistence type="predicted"/>
<dbReference type="AlphaFoldDB" id="A0A9P7W481"/>
<dbReference type="Proteomes" id="UP000812287">
    <property type="component" value="Unassembled WGS sequence"/>
</dbReference>
<accession>A0A9P7W481</accession>
<gene>
    <name evidence="1" type="ORF">BT62DRAFT_284198</name>
</gene>
<keyword evidence="2" id="KW-1185">Reference proteome</keyword>
<organism evidence="1 2">
    <name type="scientific">Guyanagaster necrorhizus</name>
    <dbReference type="NCBI Taxonomy" id="856835"/>
    <lineage>
        <taxon>Eukaryota</taxon>
        <taxon>Fungi</taxon>
        <taxon>Dikarya</taxon>
        <taxon>Basidiomycota</taxon>
        <taxon>Agaricomycotina</taxon>
        <taxon>Agaricomycetes</taxon>
        <taxon>Agaricomycetidae</taxon>
        <taxon>Agaricales</taxon>
        <taxon>Marasmiineae</taxon>
        <taxon>Physalacriaceae</taxon>
        <taxon>Guyanagaster</taxon>
    </lineage>
</organism>
<evidence type="ECO:0000313" key="1">
    <source>
        <dbReference type="EMBL" id="KAG7452125.1"/>
    </source>
</evidence>
<protein>
    <submittedName>
        <fullName evidence="1">Uncharacterized protein</fullName>
    </submittedName>
</protein>
<comment type="caution">
    <text evidence="1">The sequence shown here is derived from an EMBL/GenBank/DDBJ whole genome shotgun (WGS) entry which is preliminary data.</text>
</comment>
<sequence length="197" mass="21921">MRLQNIRSNRCCDLVVPATHNRSRSFRRGGGGGRKARYTTEIPSIQISILSSSRTDSLELHFRDVLPGETIQDRVFADFPKWKRWARGSRPQGNVATLCNAVSRLPWVALQITTYFLCVRRLSVHAAFYTIGGILSFVLGPTLGHLCTSASRSEATRSRSLFHRGLSSMSNADTVVTFAEHLGSTVMVSLTYSQLNM</sequence>
<name>A0A9P7W481_9AGAR</name>